<dbReference type="Proteomes" id="UP000799778">
    <property type="component" value="Unassembled WGS sequence"/>
</dbReference>
<dbReference type="RefSeq" id="XP_033378864.1">
    <property type="nucleotide sequence ID" value="XM_033523900.1"/>
</dbReference>
<sequence length="208" mass="24049">MRQRNEELLGVEKASGLGTSAREARDIDREILEAEQYAWIKFFYGDPQCNFLLSLVKFNVLRGLLMNMKSLNLSSSWLFDENAVSAIYTGHFNGNVPDSLRPTHLQRTVEHHPWLDLFPFPAMRDNMLMAYNNFDENRLSGVLVGVCNSPRTRQGLIIWREAWDPYGWEATQEFHDNYGWLLKGCPELIQSSNSWRAQRGEGPLRLDP</sequence>
<proteinExistence type="predicted"/>
<dbReference type="PANTHER" id="PTHR38116:SF1">
    <property type="entry name" value="BZIP DOMAIN-CONTAINING PROTEIN"/>
    <property type="match status" value="1"/>
</dbReference>
<protein>
    <submittedName>
        <fullName evidence="1">Uncharacterized protein</fullName>
    </submittedName>
</protein>
<organism evidence="1 2">
    <name type="scientific">Aaosphaeria arxii CBS 175.79</name>
    <dbReference type="NCBI Taxonomy" id="1450172"/>
    <lineage>
        <taxon>Eukaryota</taxon>
        <taxon>Fungi</taxon>
        <taxon>Dikarya</taxon>
        <taxon>Ascomycota</taxon>
        <taxon>Pezizomycotina</taxon>
        <taxon>Dothideomycetes</taxon>
        <taxon>Pleosporomycetidae</taxon>
        <taxon>Pleosporales</taxon>
        <taxon>Pleosporales incertae sedis</taxon>
        <taxon>Aaosphaeria</taxon>
    </lineage>
</organism>
<dbReference type="Pfam" id="PF11905">
    <property type="entry name" value="DUF3425"/>
    <property type="match status" value="1"/>
</dbReference>
<keyword evidence="2" id="KW-1185">Reference proteome</keyword>
<evidence type="ECO:0000313" key="2">
    <source>
        <dbReference type="Proteomes" id="UP000799778"/>
    </source>
</evidence>
<dbReference type="GeneID" id="54281297"/>
<dbReference type="InterPro" id="IPR021833">
    <property type="entry name" value="DUF3425"/>
</dbReference>
<dbReference type="EMBL" id="ML978076">
    <property type="protein sequence ID" value="KAF2010525.1"/>
    <property type="molecule type" value="Genomic_DNA"/>
</dbReference>
<dbReference type="OrthoDB" id="2245989at2759"/>
<name>A0A6A5XBR3_9PLEO</name>
<reference evidence="1" key="1">
    <citation type="journal article" date="2020" name="Stud. Mycol.">
        <title>101 Dothideomycetes genomes: a test case for predicting lifestyles and emergence of pathogens.</title>
        <authorList>
            <person name="Haridas S."/>
            <person name="Albert R."/>
            <person name="Binder M."/>
            <person name="Bloem J."/>
            <person name="Labutti K."/>
            <person name="Salamov A."/>
            <person name="Andreopoulos B."/>
            <person name="Baker S."/>
            <person name="Barry K."/>
            <person name="Bills G."/>
            <person name="Bluhm B."/>
            <person name="Cannon C."/>
            <person name="Castanera R."/>
            <person name="Culley D."/>
            <person name="Daum C."/>
            <person name="Ezra D."/>
            <person name="Gonzalez J."/>
            <person name="Henrissat B."/>
            <person name="Kuo A."/>
            <person name="Liang C."/>
            <person name="Lipzen A."/>
            <person name="Lutzoni F."/>
            <person name="Magnuson J."/>
            <person name="Mondo S."/>
            <person name="Nolan M."/>
            <person name="Ohm R."/>
            <person name="Pangilinan J."/>
            <person name="Park H.-J."/>
            <person name="Ramirez L."/>
            <person name="Alfaro M."/>
            <person name="Sun H."/>
            <person name="Tritt A."/>
            <person name="Yoshinaga Y."/>
            <person name="Zwiers L.-H."/>
            <person name="Turgeon B."/>
            <person name="Goodwin S."/>
            <person name="Spatafora J."/>
            <person name="Crous P."/>
            <person name="Grigoriev I."/>
        </authorList>
    </citation>
    <scope>NUCLEOTIDE SEQUENCE</scope>
    <source>
        <strain evidence="1">CBS 175.79</strain>
    </source>
</reference>
<evidence type="ECO:0000313" key="1">
    <source>
        <dbReference type="EMBL" id="KAF2010525.1"/>
    </source>
</evidence>
<gene>
    <name evidence="1" type="ORF">BU24DRAFT_356431</name>
</gene>
<accession>A0A6A5XBR3</accession>
<dbReference type="AlphaFoldDB" id="A0A6A5XBR3"/>
<dbReference type="PANTHER" id="PTHR38116">
    <property type="entry name" value="CHROMOSOME 7, WHOLE GENOME SHOTGUN SEQUENCE"/>
    <property type="match status" value="1"/>
</dbReference>